<proteinExistence type="predicted"/>
<dbReference type="SUPFAM" id="SSF55961">
    <property type="entry name" value="Bet v1-like"/>
    <property type="match status" value="1"/>
</dbReference>
<feature type="region of interest" description="Disordered" evidence="1">
    <location>
        <begin position="174"/>
        <end position="221"/>
    </location>
</feature>
<dbReference type="CDD" id="cd07818">
    <property type="entry name" value="SRPBCC_1"/>
    <property type="match status" value="1"/>
</dbReference>
<reference evidence="2 3" key="1">
    <citation type="submission" date="2020-09" db="EMBL/GenBank/DDBJ databases">
        <title>Pseudoxanthomonas sp. CAU 1598 isolated from sand of Yaerae Beach.</title>
        <authorList>
            <person name="Kim W."/>
        </authorList>
    </citation>
    <scope>NUCLEOTIDE SEQUENCE [LARGE SCALE GENOMIC DNA]</scope>
    <source>
        <strain evidence="2 3">CAU 1598</strain>
    </source>
</reference>
<organism evidence="2 3">
    <name type="scientific">Pseudomarimonas arenosa</name>
    <dbReference type="NCBI Taxonomy" id="2774145"/>
    <lineage>
        <taxon>Bacteria</taxon>
        <taxon>Pseudomonadati</taxon>
        <taxon>Pseudomonadota</taxon>
        <taxon>Gammaproteobacteria</taxon>
        <taxon>Lysobacterales</taxon>
        <taxon>Lysobacteraceae</taxon>
        <taxon>Pseudomarimonas</taxon>
    </lineage>
</organism>
<dbReference type="InterPro" id="IPR023393">
    <property type="entry name" value="START-like_dom_sf"/>
</dbReference>
<dbReference type="Proteomes" id="UP000613768">
    <property type="component" value="Unassembled WGS sequence"/>
</dbReference>
<dbReference type="Gene3D" id="3.30.530.20">
    <property type="match status" value="1"/>
</dbReference>
<dbReference type="EMBL" id="JACYTR010000033">
    <property type="protein sequence ID" value="MBD8526858.1"/>
    <property type="molecule type" value="Genomic_DNA"/>
</dbReference>
<name>A0AAW3ZLL7_9GAMM</name>
<dbReference type="Pfam" id="PF10604">
    <property type="entry name" value="Polyketide_cyc2"/>
    <property type="match status" value="1"/>
</dbReference>
<gene>
    <name evidence="2" type="ORF">IFO71_14040</name>
</gene>
<feature type="compositionally biased region" description="Low complexity" evidence="1">
    <location>
        <begin position="196"/>
        <end position="207"/>
    </location>
</feature>
<feature type="compositionally biased region" description="Gly residues" evidence="1">
    <location>
        <begin position="211"/>
        <end position="221"/>
    </location>
</feature>
<comment type="caution">
    <text evidence="2">The sequence shown here is derived from an EMBL/GenBank/DDBJ whole genome shotgun (WGS) entry which is preliminary data.</text>
</comment>
<dbReference type="AlphaFoldDB" id="A0AAW3ZLL7"/>
<dbReference type="InterPro" id="IPR019587">
    <property type="entry name" value="Polyketide_cyclase/dehydratase"/>
</dbReference>
<dbReference type="RefSeq" id="WP_192030277.1">
    <property type="nucleotide sequence ID" value="NZ_JACYTR010000033.1"/>
</dbReference>
<evidence type="ECO:0000313" key="3">
    <source>
        <dbReference type="Proteomes" id="UP000613768"/>
    </source>
</evidence>
<accession>A0AAW3ZLL7</accession>
<keyword evidence="3" id="KW-1185">Reference proteome</keyword>
<sequence>MKFVKGLLILLVLVAAVVLGGGLLLNDEVHVQRSISIERPPAEVYAVVSSMARFNEWSPWRDYDPTAKQEVSGPATGVGGKLTWSGEKGAGSMEIVKVVENAQVTTQLDFGPDGKATSDWLLSAEGDGTRITWSFDSKFEGNLLGRWFGLMMDSMIGPEYERGLKDLKTLVESTPAAVPQPPATVSGPADDLGSTPDQAEAAEQPEAGEGESQGEGGDSDA</sequence>
<evidence type="ECO:0000256" key="1">
    <source>
        <dbReference type="SAM" id="MobiDB-lite"/>
    </source>
</evidence>
<protein>
    <submittedName>
        <fullName evidence="2">SRPBCC family protein</fullName>
    </submittedName>
</protein>
<evidence type="ECO:0000313" key="2">
    <source>
        <dbReference type="EMBL" id="MBD8526858.1"/>
    </source>
</evidence>